<organism evidence="4 5">
    <name type="scientific">Batillaria attramentaria</name>
    <dbReference type="NCBI Taxonomy" id="370345"/>
    <lineage>
        <taxon>Eukaryota</taxon>
        <taxon>Metazoa</taxon>
        <taxon>Spiralia</taxon>
        <taxon>Lophotrochozoa</taxon>
        <taxon>Mollusca</taxon>
        <taxon>Gastropoda</taxon>
        <taxon>Caenogastropoda</taxon>
        <taxon>Sorbeoconcha</taxon>
        <taxon>Cerithioidea</taxon>
        <taxon>Batillariidae</taxon>
        <taxon>Batillaria</taxon>
    </lineage>
</organism>
<evidence type="ECO:0000313" key="4">
    <source>
        <dbReference type="EMBL" id="KAK7483949.1"/>
    </source>
</evidence>
<sequence length="159" mass="17332">MGRVILLTSVSACAIALFCSLDSLAPLRTKLGELLPTTFKDVAQKAISAMNRMFLSERLFTKEELSKYTGEDGGQVYLAIIGNVYDVSRGRRHYGPGGGYSFFSGRDGSRAFVSGEFNEKGLTDDVTGLSDSDILALEDWKNFYERCGLAAESCVLTKS</sequence>
<name>A0ABD0KA44_9CAEN</name>
<proteinExistence type="inferred from homology"/>
<dbReference type="PANTHER" id="PTHR10281:SF4">
    <property type="entry name" value="NEUFERRICIN"/>
    <property type="match status" value="1"/>
</dbReference>
<feature type="domain" description="Cytochrome b5 heme-binding" evidence="3">
    <location>
        <begin position="60"/>
        <end position="151"/>
    </location>
</feature>
<keyword evidence="2" id="KW-0732">Signal</keyword>
<dbReference type="AlphaFoldDB" id="A0ABD0KA44"/>
<comment type="caution">
    <text evidence="4">The sequence shown here is derived from an EMBL/GenBank/DDBJ whole genome shotgun (WGS) entry which is preliminary data.</text>
</comment>
<feature type="chain" id="PRO_5044882615" description="Cytochrome b5 heme-binding domain-containing protein" evidence="2">
    <location>
        <begin position="17"/>
        <end position="159"/>
    </location>
</feature>
<dbReference type="SUPFAM" id="SSF55856">
    <property type="entry name" value="Cytochrome b5-like heme/steroid binding domain"/>
    <property type="match status" value="1"/>
</dbReference>
<comment type="similarity">
    <text evidence="1">Belongs to the cytochrome b5 family. MAPR subfamily.</text>
</comment>
<evidence type="ECO:0000256" key="1">
    <source>
        <dbReference type="ARBA" id="ARBA00038357"/>
    </source>
</evidence>
<dbReference type="InterPro" id="IPR050577">
    <property type="entry name" value="MAPR/NEUFC/NENF-like"/>
</dbReference>
<gene>
    <name evidence="4" type="ORF">BaRGS_00024833</name>
</gene>
<dbReference type="Gene3D" id="3.10.120.10">
    <property type="entry name" value="Cytochrome b5-like heme/steroid binding domain"/>
    <property type="match status" value="1"/>
</dbReference>
<evidence type="ECO:0000259" key="3">
    <source>
        <dbReference type="SMART" id="SM01117"/>
    </source>
</evidence>
<dbReference type="Proteomes" id="UP001519460">
    <property type="component" value="Unassembled WGS sequence"/>
</dbReference>
<reference evidence="4 5" key="1">
    <citation type="journal article" date="2023" name="Sci. Data">
        <title>Genome assembly of the Korean intertidal mud-creeper Batillaria attramentaria.</title>
        <authorList>
            <person name="Patra A.K."/>
            <person name="Ho P.T."/>
            <person name="Jun S."/>
            <person name="Lee S.J."/>
            <person name="Kim Y."/>
            <person name="Won Y.J."/>
        </authorList>
    </citation>
    <scope>NUCLEOTIDE SEQUENCE [LARGE SCALE GENOMIC DNA]</scope>
    <source>
        <strain evidence="4">Wonlab-2016</strain>
    </source>
</reference>
<protein>
    <recommendedName>
        <fullName evidence="3">Cytochrome b5 heme-binding domain-containing protein</fullName>
    </recommendedName>
</protein>
<dbReference type="InterPro" id="IPR001199">
    <property type="entry name" value="Cyt_B5-like_heme/steroid-bd"/>
</dbReference>
<dbReference type="InterPro" id="IPR036400">
    <property type="entry name" value="Cyt_B5-like_heme/steroid_sf"/>
</dbReference>
<evidence type="ECO:0000313" key="5">
    <source>
        <dbReference type="Proteomes" id="UP001519460"/>
    </source>
</evidence>
<dbReference type="PANTHER" id="PTHR10281">
    <property type="entry name" value="MEMBRANE-ASSOCIATED PROGESTERONE RECEPTOR COMPONENT-RELATED"/>
    <property type="match status" value="1"/>
</dbReference>
<dbReference type="SMART" id="SM01117">
    <property type="entry name" value="Cyt-b5"/>
    <property type="match status" value="1"/>
</dbReference>
<feature type="signal peptide" evidence="2">
    <location>
        <begin position="1"/>
        <end position="16"/>
    </location>
</feature>
<accession>A0ABD0KA44</accession>
<keyword evidence="5" id="KW-1185">Reference proteome</keyword>
<dbReference type="Pfam" id="PF00173">
    <property type="entry name" value="Cyt-b5"/>
    <property type="match status" value="1"/>
</dbReference>
<dbReference type="EMBL" id="JACVVK020000218">
    <property type="protein sequence ID" value="KAK7483949.1"/>
    <property type="molecule type" value="Genomic_DNA"/>
</dbReference>
<evidence type="ECO:0000256" key="2">
    <source>
        <dbReference type="SAM" id="SignalP"/>
    </source>
</evidence>